<evidence type="ECO:0000313" key="2">
    <source>
        <dbReference type="Proteomes" id="UP001060085"/>
    </source>
</evidence>
<comment type="caution">
    <text evidence="1">The sequence shown here is derived from an EMBL/GenBank/DDBJ whole genome shotgun (WGS) entry which is preliminary data.</text>
</comment>
<keyword evidence="2" id="KW-1185">Reference proteome</keyword>
<organism evidence="1 2">
    <name type="scientific">Catharanthus roseus</name>
    <name type="common">Madagascar periwinkle</name>
    <name type="synonym">Vinca rosea</name>
    <dbReference type="NCBI Taxonomy" id="4058"/>
    <lineage>
        <taxon>Eukaryota</taxon>
        <taxon>Viridiplantae</taxon>
        <taxon>Streptophyta</taxon>
        <taxon>Embryophyta</taxon>
        <taxon>Tracheophyta</taxon>
        <taxon>Spermatophyta</taxon>
        <taxon>Magnoliopsida</taxon>
        <taxon>eudicotyledons</taxon>
        <taxon>Gunneridae</taxon>
        <taxon>Pentapetalae</taxon>
        <taxon>asterids</taxon>
        <taxon>lamiids</taxon>
        <taxon>Gentianales</taxon>
        <taxon>Apocynaceae</taxon>
        <taxon>Rauvolfioideae</taxon>
        <taxon>Vinceae</taxon>
        <taxon>Catharanthinae</taxon>
        <taxon>Catharanthus</taxon>
    </lineage>
</organism>
<dbReference type="EMBL" id="CM044705">
    <property type="protein sequence ID" value="KAI5663136.1"/>
    <property type="molecule type" value="Genomic_DNA"/>
</dbReference>
<evidence type="ECO:0000313" key="1">
    <source>
        <dbReference type="EMBL" id="KAI5663136.1"/>
    </source>
</evidence>
<accession>A0ACC0AUK1</accession>
<name>A0ACC0AUK1_CATRO</name>
<reference evidence="2" key="1">
    <citation type="journal article" date="2023" name="Nat. Plants">
        <title>Single-cell RNA sequencing provides a high-resolution roadmap for understanding the multicellular compartmentation of specialized metabolism.</title>
        <authorList>
            <person name="Sun S."/>
            <person name="Shen X."/>
            <person name="Li Y."/>
            <person name="Li Y."/>
            <person name="Wang S."/>
            <person name="Li R."/>
            <person name="Zhang H."/>
            <person name="Shen G."/>
            <person name="Guo B."/>
            <person name="Wei J."/>
            <person name="Xu J."/>
            <person name="St-Pierre B."/>
            <person name="Chen S."/>
            <person name="Sun C."/>
        </authorList>
    </citation>
    <scope>NUCLEOTIDE SEQUENCE [LARGE SCALE GENOMIC DNA]</scope>
</reference>
<protein>
    <submittedName>
        <fullName evidence="1">Uncharacterized protein</fullName>
    </submittedName>
</protein>
<dbReference type="Proteomes" id="UP001060085">
    <property type="component" value="Linkage Group LG05"/>
</dbReference>
<proteinExistence type="predicted"/>
<sequence>MEEASQGGEQILILVVNNLRPINQILINTTPSTVQTGVKPVDLDPNGGDRARRWTVKILFDKLLSHGMTSSTLLATAYLVEVEDRDEVAYFTVINKDPEQELKKDLLGRSSSGPLPIEIQLSNLSLDRCIVKGGPEMENHDENESFLAEIEEKITMTRKRFIHIKRKARRVGRQSFETPLEKIHILEIVKDDRILFCTRRRQARGLNQPSIVRALRALLSSHHLIGHEYTWNNRRAGNSNIQERLDRWIDNGEWQILFPQATVNPHTVSQSNYRPIILNTYLNQYNVPKSLRLENSGRAMKEPERALKKDDIDRLHKADSSWTTFGMRLGRNLKALKQSRGRKKDFLALKFLEPAQQSPTLCTSTTSLFIVGRQEEA</sequence>
<gene>
    <name evidence="1" type="ORF">M9H77_22459</name>
</gene>